<dbReference type="AlphaFoldDB" id="A0AA36HA88"/>
<keyword evidence="3" id="KW-1185">Reference proteome</keyword>
<name>A0AA36HA88_CYLNA</name>
<reference evidence="2" key="1">
    <citation type="submission" date="2023-07" db="EMBL/GenBank/DDBJ databases">
        <authorList>
            <consortium name="CYATHOMIX"/>
        </authorList>
    </citation>
    <scope>NUCLEOTIDE SEQUENCE</scope>
    <source>
        <strain evidence="2">N/A</strain>
    </source>
</reference>
<evidence type="ECO:0000313" key="3">
    <source>
        <dbReference type="Proteomes" id="UP001176961"/>
    </source>
</evidence>
<dbReference type="Proteomes" id="UP001176961">
    <property type="component" value="Unassembled WGS sequence"/>
</dbReference>
<dbReference type="Pfam" id="PF10551">
    <property type="entry name" value="MULE"/>
    <property type="match status" value="1"/>
</dbReference>
<dbReference type="EMBL" id="CATQJL010000316">
    <property type="protein sequence ID" value="CAJ0606872.1"/>
    <property type="molecule type" value="Genomic_DNA"/>
</dbReference>
<sequence length="388" mass="45078">MEKQAQLPKEEALMQAPGALGHSVVVVAMICLRQDSMLLLSQASMASTQSCDTQFQVINNEFVGDPFALPHVCLPVKTAQDKVERLVYGECKKIRDDKNLAGRSTLQAWHDIQDFIDECCGEVIDMPLLYAITTSKTERTYELIFLQLKEELERHGALHRLRVVLDFERASIAAAKKVFPQASVEGCGFHLAVAWNRKKDALGLRKYLAGDDRDYEVIRWWERVKGSIFLPSRLHRRLPALQRPDLDRTHEAYEKCCQFLRYLKTTWYSGPFKNLWNKWAIEDTRTTNAAEAFHRRLGEMLKCKYPSMSKLLKRLRSCNTEAKAEIIRMERRRTGKVLKKRDRIRRAKILAVMRRYEQEFSPSNPIPRTTMISMYCRKMSQFVTNKVN</sequence>
<dbReference type="InterPro" id="IPR018289">
    <property type="entry name" value="MULE_transposase_dom"/>
</dbReference>
<proteinExistence type="predicted"/>
<evidence type="ECO:0000313" key="2">
    <source>
        <dbReference type="EMBL" id="CAJ0606872.1"/>
    </source>
</evidence>
<accession>A0AA36HA88</accession>
<comment type="caution">
    <text evidence="2">The sequence shown here is derived from an EMBL/GenBank/DDBJ whole genome shotgun (WGS) entry which is preliminary data.</text>
</comment>
<gene>
    <name evidence="2" type="ORF">CYNAS_LOCUS18855</name>
</gene>
<evidence type="ECO:0000259" key="1">
    <source>
        <dbReference type="Pfam" id="PF10551"/>
    </source>
</evidence>
<protein>
    <recommendedName>
        <fullName evidence="1">MULE transposase domain-containing protein</fullName>
    </recommendedName>
</protein>
<organism evidence="2 3">
    <name type="scientific">Cylicocyclus nassatus</name>
    <name type="common">Nematode worm</name>
    <dbReference type="NCBI Taxonomy" id="53992"/>
    <lineage>
        <taxon>Eukaryota</taxon>
        <taxon>Metazoa</taxon>
        <taxon>Ecdysozoa</taxon>
        <taxon>Nematoda</taxon>
        <taxon>Chromadorea</taxon>
        <taxon>Rhabditida</taxon>
        <taxon>Rhabditina</taxon>
        <taxon>Rhabditomorpha</taxon>
        <taxon>Strongyloidea</taxon>
        <taxon>Strongylidae</taxon>
        <taxon>Cylicocyclus</taxon>
    </lineage>
</organism>
<feature type="domain" description="MULE transposase" evidence="1">
    <location>
        <begin position="127"/>
        <end position="192"/>
    </location>
</feature>